<evidence type="ECO:0000313" key="2">
    <source>
        <dbReference type="Proteomes" id="UP000032946"/>
    </source>
</evidence>
<sequence>MVNPVILWYATVRQISIDGLDSESLKLIESKNEKDLDLYFKAQSIFERRLEEMM</sequence>
<gene>
    <name evidence="1" type="ORF">ARTHRO_50036</name>
</gene>
<reference evidence="1 2" key="1">
    <citation type="submission" date="2014-02" db="EMBL/GenBank/DDBJ databases">
        <authorList>
            <person name="Genoscope - CEA"/>
        </authorList>
    </citation>
    <scope>NUCLEOTIDE SEQUENCE [LARGE SCALE GENOMIC DNA]</scope>
    <source>
        <strain evidence="1 2">PCC 8005</strain>
    </source>
</reference>
<keyword evidence="2" id="KW-1185">Reference proteome</keyword>
<evidence type="ECO:0000313" key="1">
    <source>
        <dbReference type="EMBL" id="CDM97069.1"/>
    </source>
</evidence>
<proteinExistence type="predicted"/>
<accession>A0A9P1KJL6</accession>
<name>A0A9P1KJL6_9CYAN</name>
<dbReference type="AlphaFoldDB" id="A0A9P1KJL6"/>
<dbReference type="EMBL" id="FO818640">
    <property type="protein sequence ID" value="CDM97069.1"/>
    <property type="molecule type" value="Genomic_DNA"/>
</dbReference>
<protein>
    <submittedName>
        <fullName evidence="1">Uncharacterized protein</fullName>
    </submittedName>
</protein>
<organism evidence="1 2">
    <name type="scientific">Limnospira indica PCC 8005</name>
    <dbReference type="NCBI Taxonomy" id="376219"/>
    <lineage>
        <taxon>Bacteria</taxon>
        <taxon>Bacillati</taxon>
        <taxon>Cyanobacteriota</taxon>
        <taxon>Cyanophyceae</taxon>
        <taxon>Oscillatoriophycideae</taxon>
        <taxon>Oscillatoriales</taxon>
        <taxon>Sirenicapillariaceae</taxon>
        <taxon>Limnospira</taxon>
    </lineage>
</organism>
<dbReference type="Proteomes" id="UP000032946">
    <property type="component" value="Chromosome"/>
</dbReference>